<evidence type="ECO:0000313" key="1">
    <source>
        <dbReference type="EMBL" id="OYR26891.1"/>
    </source>
</evidence>
<accession>A0A256GJV0</accession>
<evidence type="ECO:0000313" key="2">
    <source>
        <dbReference type="Proteomes" id="UP000216363"/>
    </source>
</evidence>
<proteinExistence type="predicted"/>
<sequence length="42" mass="4872">MLILDEKSPYLGPFRVCAMNTGLEDRSINLWALDWFDVLRTA</sequence>
<gene>
    <name evidence="1" type="ORF">CES86_3243</name>
</gene>
<dbReference type="Proteomes" id="UP000216363">
    <property type="component" value="Unassembled WGS sequence"/>
</dbReference>
<dbReference type="AlphaFoldDB" id="A0A256GJV0"/>
<reference evidence="1 2" key="1">
    <citation type="submission" date="2017-07" db="EMBL/GenBank/DDBJ databases">
        <title>Draft genome of Ochrobactrum lupini type strain LUP21.</title>
        <authorList>
            <person name="Krzyzanowska D.M."/>
            <person name="Jafra S."/>
        </authorList>
    </citation>
    <scope>NUCLEOTIDE SEQUENCE [LARGE SCALE GENOMIC DNA]</scope>
    <source>
        <strain evidence="1 2">LUP21</strain>
    </source>
</reference>
<comment type="caution">
    <text evidence="1">The sequence shown here is derived from an EMBL/GenBank/DDBJ whole genome shotgun (WGS) entry which is preliminary data.</text>
</comment>
<dbReference type="EMBL" id="NNRN01000053">
    <property type="protein sequence ID" value="OYR26891.1"/>
    <property type="molecule type" value="Genomic_DNA"/>
</dbReference>
<organism evidence="1 2">
    <name type="scientific">Brucella lupini</name>
    <dbReference type="NCBI Taxonomy" id="255457"/>
    <lineage>
        <taxon>Bacteria</taxon>
        <taxon>Pseudomonadati</taxon>
        <taxon>Pseudomonadota</taxon>
        <taxon>Alphaproteobacteria</taxon>
        <taxon>Hyphomicrobiales</taxon>
        <taxon>Brucellaceae</taxon>
        <taxon>Brucella/Ochrobactrum group</taxon>
        <taxon>Brucella</taxon>
    </lineage>
</organism>
<name>A0A256GJV0_9HYPH</name>
<protein>
    <submittedName>
        <fullName evidence="1">Uncharacterized protein</fullName>
    </submittedName>
</protein>